<dbReference type="PROSITE" id="PS51257">
    <property type="entry name" value="PROKAR_LIPOPROTEIN"/>
    <property type="match status" value="1"/>
</dbReference>
<dbReference type="PROSITE" id="PS01037">
    <property type="entry name" value="SBP_BACTERIAL_1"/>
    <property type="match status" value="1"/>
</dbReference>
<keyword evidence="5" id="KW-0472">Membrane</keyword>
<evidence type="ECO:0000256" key="3">
    <source>
        <dbReference type="ARBA" id="ARBA00022475"/>
    </source>
</evidence>
<dbReference type="InterPro" id="IPR006059">
    <property type="entry name" value="SBP"/>
</dbReference>
<dbReference type="Gene3D" id="3.40.190.10">
    <property type="entry name" value="Periplasmic binding protein-like II"/>
    <property type="match status" value="1"/>
</dbReference>
<evidence type="ECO:0000313" key="9">
    <source>
        <dbReference type="EMBL" id="MBW7572662.1"/>
    </source>
</evidence>
<evidence type="ECO:0000313" key="10">
    <source>
        <dbReference type="Proteomes" id="UP000719942"/>
    </source>
</evidence>
<evidence type="ECO:0000256" key="6">
    <source>
        <dbReference type="ARBA" id="ARBA00023139"/>
    </source>
</evidence>
<keyword evidence="7" id="KW-0449">Lipoprotein</keyword>
<sequence length="449" mass="49162">MKLIKAIACVCALSLGVSALAGCQKVSDVSSAPAQSQAAEPQNQELNIAVFEGGYGREVWDDLAKQFEAKNPGVKINVTANAKLGDVIRPQIMNGNPPDFIFLSSTNESGILQSLIQDKKLADITDVFTGDLKDKMIDGTLSAPTIAPYGDGKIYAAPLSYSTMGLFYNKTLFKENNWEVPETWDEFFALGEKAKAKGIGLFTYAAANDPSYNEIVVNPTIAVAGGEQALQDCLNYKKGAWKSDAVKKTFDVYQKIKDGGFLLDGTLAMTHTQSQQQFLQNKCLFIPNGNWLETEMKDAPKAQGFEYGFAGLPTFNKGDKKYIWANCEEMYIPKDAKNIPLAKKFMTFLYEDASIQTLASKAGIIPPIKGAANLVKDSIDQSVYDTFTITDKGYTPVTGSYALTSQTEVNLRDDLYQDLNQIMAGTLTTDKWSDNLEKDAETLSSLILK</sequence>
<dbReference type="Proteomes" id="UP000719942">
    <property type="component" value="Unassembled WGS sequence"/>
</dbReference>
<reference evidence="9 10" key="1">
    <citation type="submission" date="2021-03" db="EMBL/GenBank/DDBJ databases">
        <title>Caproiciproducens sp. nov. isolated from feces of cow.</title>
        <authorList>
            <person name="Choi J.-Y."/>
        </authorList>
    </citation>
    <scope>NUCLEOTIDE SEQUENCE [LARGE SCALE GENOMIC DNA]</scope>
    <source>
        <strain evidence="9 10">AGMB10547</strain>
    </source>
</reference>
<feature type="signal peptide" evidence="8">
    <location>
        <begin position="1"/>
        <end position="21"/>
    </location>
</feature>
<keyword evidence="6" id="KW-0564">Palmitate</keyword>
<dbReference type="SUPFAM" id="SSF53850">
    <property type="entry name" value="Periplasmic binding protein-like II"/>
    <property type="match status" value="1"/>
</dbReference>
<gene>
    <name evidence="9" type="ORF">J5W02_07525</name>
</gene>
<dbReference type="PANTHER" id="PTHR43649">
    <property type="entry name" value="ARABINOSE-BINDING PROTEIN-RELATED"/>
    <property type="match status" value="1"/>
</dbReference>
<comment type="similarity">
    <text evidence="1">Belongs to the bacterial solute-binding protein 1 family.</text>
</comment>
<proteinExistence type="inferred from homology"/>
<dbReference type="PANTHER" id="PTHR43649:SF33">
    <property type="entry name" value="POLYGALACTURONAN_RHAMNOGALACTURONAN-BINDING PROTEIN YTCQ"/>
    <property type="match status" value="1"/>
</dbReference>
<evidence type="ECO:0000256" key="7">
    <source>
        <dbReference type="ARBA" id="ARBA00023288"/>
    </source>
</evidence>
<keyword evidence="3" id="KW-1003">Cell membrane</keyword>
<dbReference type="EMBL" id="JAGFNZ010000002">
    <property type="protein sequence ID" value="MBW7572662.1"/>
    <property type="molecule type" value="Genomic_DNA"/>
</dbReference>
<comment type="caution">
    <text evidence="9">The sequence shown here is derived from an EMBL/GenBank/DDBJ whole genome shotgun (WGS) entry which is preliminary data.</text>
</comment>
<dbReference type="InterPro" id="IPR022387">
    <property type="entry name" value="Bind_CPR0540"/>
</dbReference>
<organism evidence="9 10">
    <name type="scientific">Caproiciproducens faecalis</name>
    <dbReference type="NCBI Taxonomy" id="2820301"/>
    <lineage>
        <taxon>Bacteria</taxon>
        <taxon>Bacillati</taxon>
        <taxon>Bacillota</taxon>
        <taxon>Clostridia</taxon>
        <taxon>Eubacteriales</taxon>
        <taxon>Acutalibacteraceae</taxon>
        <taxon>Caproiciproducens</taxon>
    </lineage>
</organism>
<protein>
    <submittedName>
        <fullName evidence="9">Carbohydrate ABC transporter substrate-binding protein</fullName>
    </submittedName>
</protein>
<dbReference type="Pfam" id="PF13416">
    <property type="entry name" value="SBP_bac_8"/>
    <property type="match status" value="1"/>
</dbReference>
<accession>A0ABS7DMY0</accession>
<dbReference type="InterPro" id="IPR006061">
    <property type="entry name" value="SBP_1_CS"/>
</dbReference>
<dbReference type="InterPro" id="IPR050490">
    <property type="entry name" value="Bact_solute-bd_prot1"/>
</dbReference>
<feature type="chain" id="PRO_5045089809" evidence="8">
    <location>
        <begin position="22"/>
        <end position="449"/>
    </location>
</feature>
<name>A0ABS7DMY0_9FIRM</name>
<evidence type="ECO:0000256" key="8">
    <source>
        <dbReference type="SAM" id="SignalP"/>
    </source>
</evidence>
<keyword evidence="4 8" id="KW-0732">Signal</keyword>
<evidence type="ECO:0000256" key="5">
    <source>
        <dbReference type="ARBA" id="ARBA00023136"/>
    </source>
</evidence>
<dbReference type="RefSeq" id="WP_219965052.1">
    <property type="nucleotide sequence ID" value="NZ_JAGFNZ010000002.1"/>
</dbReference>
<dbReference type="NCBIfam" id="TIGR03850">
    <property type="entry name" value="bind_CPR_0540"/>
    <property type="match status" value="1"/>
</dbReference>
<keyword evidence="10" id="KW-1185">Reference proteome</keyword>
<evidence type="ECO:0000256" key="2">
    <source>
        <dbReference type="ARBA" id="ARBA00022448"/>
    </source>
</evidence>
<evidence type="ECO:0000256" key="4">
    <source>
        <dbReference type="ARBA" id="ARBA00022729"/>
    </source>
</evidence>
<evidence type="ECO:0000256" key="1">
    <source>
        <dbReference type="ARBA" id="ARBA00008520"/>
    </source>
</evidence>
<keyword evidence="2" id="KW-0813">Transport</keyword>